<accession>A0A1I5GXE7</accession>
<dbReference type="AlphaFoldDB" id="A0A1I5GXE7"/>
<dbReference type="STRING" id="1527.SAMN04489757_12345"/>
<dbReference type="OrthoDB" id="1100724at2"/>
<dbReference type="EMBL" id="FOWD01000023">
    <property type="protein sequence ID" value="SFO40698.1"/>
    <property type="molecule type" value="Genomic_DNA"/>
</dbReference>
<dbReference type="SUPFAM" id="SSF52540">
    <property type="entry name" value="P-loop containing nucleoside triphosphate hydrolases"/>
    <property type="match status" value="1"/>
</dbReference>
<evidence type="ECO:0000313" key="2">
    <source>
        <dbReference type="Proteomes" id="UP000198806"/>
    </source>
</evidence>
<name>A0A1I5GXE7_9FIRM</name>
<keyword evidence="1" id="KW-0808">Transferase</keyword>
<dbReference type="Gene3D" id="3.40.50.300">
    <property type="entry name" value="P-loop containing nucleotide triphosphate hydrolases"/>
    <property type="match status" value="1"/>
</dbReference>
<dbReference type="InterPro" id="IPR027417">
    <property type="entry name" value="P-loop_NTPase"/>
</dbReference>
<dbReference type="GO" id="GO:0016301">
    <property type="term" value="F:kinase activity"/>
    <property type="evidence" value="ECO:0007669"/>
    <property type="project" value="UniProtKB-KW"/>
</dbReference>
<protein>
    <submittedName>
        <fullName evidence="1">Cytidylate kinase, putative</fullName>
    </submittedName>
</protein>
<dbReference type="Proteomes" id="UP000198806">
    <property type="component" value="Unassembled WGS sequence"/>
</dbReference>
<dbReference type="Pfam" id="PF13189">
    <property type="entry name" value="Cytidylate_kin2"/>
    <property type="match status" value="1"/>
</dbReference>
<gene>
    <name evidence="1" type="ORF">SAMN04489757_12345</name>
</gene>
<keyword evidence="2" id="KW-1185">Reference proteome</keyword>
<proteinExistence type="predicted"/>
<sequence>MHITITGNLGSGKSTVCKILRDQHGFEIYSTGTVQRELAREMNITTLEMNRLMCSDPKYDNMIDDATARISRENRHKNIIFDSRLAWHFVEQSFKVFLSVSLDVAAERVMNDNRGKEEKYTSLEEAKKLLAARAETEDKRYKELYGLDYFNFSNYNLVIDSTCTTPDNIAVVILEEAKKFDEAMKKREVFEPGNQGINTILLSPQILYPGEITKEDIEHTAGLVKLRQENPEKRKQEILVKKIKNELNIIEGKENVIAAIIAKEPFVPVILK</sequence>
<organism evidence="1 2">
    <name type="scientific">Anaerocolumna aminovalerica</name>
    <dbReference type="NCBI Taxonomy" id="1527"/>
    <lineage>
        <taxon>Bacteria</taxon>
        <taxon>Bacillati</taxon>
        <taxon>Bacillota</taxon>
        <taxon>Clostridia</taxon>
        <taxon>Lachnospirales</taxon>
        <taxon>Lachnospiraceae</taxon>
        <taxon>Anaerocolumna</taxon>
    </lineage>
</organism>
<dbReference type="RefSeq" id="WP_091687336.1">
    <property type="nucleotide sequence ID" value="NZ_BAABFM010000007.1"/>
</dbReference>
<keyword evidence="1" id="KW-0418">Kinase</keyword>
<reference evidence="1" key="1">
    <citation type="submission" date="2016-10" db="EMBL/GenBank/DDBJ databases">
        <authorList>
            <person name="de Groot N.N."/>
        </authorList>
    </citation>
    <scope>NUCLEOTIDE SEQUENCE [LARGE SCALE GENOMIC DNA]</scope>
    <source>
        <strain evidence="1">DSM 1283</strain>
    </source>
</reference>
<evidence type="ECO:0000313" key="1">
    <source>
        <dbReference type="EMBL" id="SFO40698.1"/>
    </source>
</evidence>